<dbReference type="InterPro" id="IPR016197">
    <property type="entry name" value="Chromo-like_dom_sf"/>
</dbReference>
<sequence length="546" mass="60276">MEARLTERLDAKFMWILDQVDEVLLDISQLPEPEVISGTLRRLRSAISDHRRQGRPPPTLGPQDGIRSGLASRVSARSTTPVNVAAPVSDPASLPSLSRPATRAGSTDADDNAVEGIVQSPDHSASRSLERALPTKEVDTGDEPLQSTAANGPSHHSPGSSSVVRQHGIENGLPCVAGSYSSNGSAPSGQAPAPSASVQEETEYPSGLCLETGDPAMDAPEDEPVWVKSHPSRTPPSPSPMQMPSASQPVHSSHSTDPWDQRARSHELSSPARPMRKAALAAREVLATPIPALWKEIFSRPMTPLSKRKDLVTDYSYNTHSKRRRRQKSFSVGEGDEWKTLGKSDGTKRGDGKWPPFPQHSNTWIMLKQEIMCDMCNGRIHWACAGLEKDTVHDVSPWYCPDCLVHFKNDTRDQVLPAPADSCVRYNCCKRLNRAIKVEEMDEQRYCISKVLGRRAVARDPTTKKRVFEYLVLWDGYPLDEATWEPIENFDVDEDGHCALLTDFETAALRQQVDIRKRVAILPEAQWGWDRLTGDPVVNPESGEGE</sequence>
<feature type="region of interest" description="Disordered" evidence="1">
    <location>
        <begin position="320"/>
        <end position="355"/>
    </location>
</feature>
<keyword evidence="4" id="KW-1185">Reference proteome</keyword>
<feature type="compositionally biased region" description="Basic and acidic residues" evidence="1">
    <location>
        <begin position="336"/>
        <end position="352"/>
    </location>
</feature>
<dbReference type="EMBL" id="RSCE01000013">
    <property type="protein sequence ID" value="RSH78300.1"/>
    <property type="molecule type" value="Genomic_DNA"/>
</dbReference>
<proteinExistence type="predicted"/>
<dbReference type="GO" id="GO:0006338">
    <property type="term" value="P:chromatin remodeling"/>
    <property type="evidence" value="ECO:0007669"/>
    <property type="project" value="UniProtKB-ARBA"/>
</dbReference>
<dbReference type="AlphaFoldDB" id="A0A427XHC5"/>
<feature type="compositionally biased region" description="Low complexity" evidence="1">
    <location>
        <begin position="181"/>
        <end position="197"/>
    </location>
</feature>
<feature type="compositionally biased region" description="Basic and acidic residues" evidence="1">
    <location>
        <begin position="257"/>
        <end position="267"/>
    </location>
</feature>
<dbReference type="STRING" id="105984.A0A427XHC5"/>
<name>A0A427XHC5_9TREE</name>
<dbReference type="Proteomes" id="UP000279236">
    <property type="component" value="Unassembled WGS sequence"/>
</dbReference>
<dbReference type="Pfam" id="PF00385">
    <property type="entry name" value="Chromo"/>
    <property type="match status" value="1"/>
</dbReference>
<dbReference type="SMART" id="SM00298">
    <property type="entry name" value="CHROMO"/>
    <property type="match status" value="1"/>
</dbReference>
<dbReference type="Gene3D" id="3.30.40.10">
    <property type="entry name" value="Zinc/RING finger domain, C3HC4 (zinc finger)"/>
    <property type="match status" value="1"/>
</dbReference>
<evidence type="ECO:0000313" key="3">
    <source>
        <dbReference type="EMBL" id="RSH78300.1"/>
    </source>
</evidence>
<dbReference type="InterPro" id="IPR013083">
    <property type="entry name" value="Znf_RING/FYVE/PHD"/>
</dbReference>
<dbReference type="Gene3D" id="2.40.50.40">
    <property type="match status" value="1"/>
</dbReference>
<dbReference type="InterPro" id="IPR011011">
    <property type="entry name" value="Znf_FYVE_PHD"/>
</dbReference>
<evidence type="ECO:0000256" key="1">
    <source>
        <dbReference type="SAM" id="MobiDB-lite"/>
    </source>
</evidence>
<feature type="domain" description="Chromo" evidence="2">
    <location>
        <begin position="446"/>
        <end position="516"/>
    </location>
</feature>
<dbReference type="RefSeq" id="XP_028473447.1">
    <property type="nucleotide sequence ID" value="XM_028618491.1"/>
</dbReference>
<comment type="caution">
    <text evidence="3">The sequence shown here is derived from an EMBL/GenBank/DDBJ whole genome shotgun (WGS) entry which is preliminary data.</text>
</comment>
<accession>A0A427XHC5</accession>
<dbReference type="OrthoDB" id="436852at2759"/>
<protein>
    <recommendedName>
        <fullName evidence="2">Chromo domain-containing protein</fullName>
    </recommendedName>
</protein>
<evidence type="ECO:0000259" key="2">
    <source>
        <dbReference type="PROSITE" id="PS50013"/>
    </source>
</evidence>
<dbReference type="SUPFAM" id="SSF57903">
    <property type="entry name" value="FYVE/PHD zinc finger"/>
    <property type="match status" value="1"/>
</dbReference>
<evidence type="ECO:0000313" key="4">
    <source>
        <dbReference type="Proteomes" id="UP000279236"/>
    </source>
</evidence>
<gene>
    <name evidence="3" type="ORF">EHS24_002769</name>
</gene>
<dbReference type="PROSITE" id="PS50013">
    <property type="entry name" value="CHROMO_2"/>
    <property type="match status" value="1"/>
</dbReference>
<dbReference type="InterPro" id="IPR023780">
    <property type="entry name" value="Chromo_domain"/>
</dbReference>
<feature type="region of interest" description="Disordered" evidence="1">
    <location>
        <begin position="47"/>
        <end position="276"/>
    </location>
</feature>
<dbReference type="GeneID" id="39587312"/>
<feature type="compositionally biased region" description="Basic and acidic residues" evidence="1">
    <location>
        <begin position="124"/>
        <end position="139"/>
    </location>
</feature>
<dbReference type="InterPro" id="IPR000953">
    <property type="entry name" value="Chromo/chromo_shadow_dom"/>
</dbReference>
<feature type="compositionally biased region" description="Low complexity" evidence="1">
    <location>
        <begin position="152"/>
        <end position="164"/>
    </location>
</feature>
<dbReference type="SUPFAM" id="SSF54160">
    <property type="entry name" value="Chromo domain-like"/>
    <property type="match status" value="1"/>
</dbReference>
<reference evidence="3 4" key="1">
    <citation type="submission" date="2018-11" db="EMBL/GenBank/DDBJ databases">
        <title>Genome sequence of Apiotrichum porosum DSM 27194.</title>
        <authorList>
            <person name="Aliyu H."/>
            <person name="Gorte O."/>
            <person name="Ochsenreither K."/>
        </authorList>
    </citation>
    <scope>NUCLEOTIDE SEQUENCE [LARGE SCALE GENOMIC DNA]</scope>
    <source>
        <strain evidence="3 4">DSM 27194</strain>
    </source>
</reference>
<organism evidence="3 4">
    <name type="scientific">Apiotrichum porosum</name>
    <dbReference type="NCBI Taxonomy" id="105984"/>
    <lineage>
        <taxon>Eukaryota</taxon>
        <taxon>Fungi</taxon>
        <taxon>Dikarya</taxon>
        <taxon>Basidiomycota</taxon>
        <taxon>Agaricomycotina</taxon>
        <taxon>Tremellomycetes</taxon>
        <taxon>Trichosporonales</taxon>
        <taxon>Trichosporonaceae</taxon>
        <taxon>Apiotrichum</taxon>
    </lineage>
</organism>